<reference evidence="1" key="1">
    <citation type="submission" date="2021-03" db="EMBL/GenBank/DDBJ databases">
        <title>Draft genome sequence of rust myrtle Austropuccinia psidii MF-1, a brazilian biotype.</title>
        <authorList>
            <person name="Quecine M.C."/>
            <person name="Pachon D.M.R."/>
            <person name="Bonatelli M.L."/>
            <person name="Correr F.H."/>
            <person name="Franceschini L.M."/>
            <person name="Leite T.F."/>
            <person name="Margarido G.R.A."/>
            <person name="Almeida C.A."/>
            <person name="Ferrarezi J.A."/>
            <person name="Labate C.A."/>
        </authorList>
    </citation>
    <scope>NUCLEOTIDE SEQUENCE</scope>
    <source>
        <strain evidence="1">MF-1</strain>
    </source>
</reference>
<accession>A0A9Q3ISL1</accession>
<name>A0A9Q3ISL1_9BASI</name>
<sequence length="111" mass="12798">MLRCQIDIQEHAGNMTIVYKDGIIHKSAYVLCRFLLPSNINNPPYVPEEAFPQIPIEGISVTDLKTKFTGELRSSYTQDKNFSILCQLLTKYCKENSLIHALDEIWKKSYD</sequence>
<keyword evidence="2" id="KW-1185">Reference proteome</keyword>
<evidence type="ECO:0000313" key="1">
    <source>
        <dbReference type="EMBL" id="MBW0549100.1"/>
    </source>
</evidence>
<gene>
    <name evidence="1" type="ORF">O181_088815</name>
</gene>
<dbReference type="EMBL" id="AVOT02054396">
    <property type="protein sequence ID" value="MBW0549100.1"/>
    <property type="molecule type" value="Genomic_DNA"/>
</dbReference>
<protein>
    <submittedName>
        <fullName evidence="1">Uncharacterized protein</fullName>
    </submittedName>
</protein>
<dbReference type="AlphaFoldDB" id="A0A9Q3ISL1"/>
<organism evidence="1 2">
    <name type="scientific">Austropuccinia psidii MF-1</name>
    <dbReference type="NCBI Taxonomy" id="1389203"/>
    <lineage>
        <taxon>Eukaryota</taxon>
        <taxon>Fungi</taxon>
        <taxon>Dikarya</taxon>
        <taxon>Basidiomycota</taxon>
        <taxon>Pucciniomycotina</taxon>
        <taxon>Pucciniomycetes</taxon>
        <taxon>Pucciniales</taxon>
        <taxon>Sphaerophragmiaceae</taxon>
        <taxon>Austropuccinia</taxon>
    </lineage>
</organism>
<evidence type="ECO:0000313" key="2">
    <source>
        <dbReference type="Proteomes" id="UP000765509"/>
    </source>
</evidence>
<dbReference type="OrthoDB" id="2507171at2759"/>
<dbReference type="Proteomes" id="UP000765509">
    <property type="component" value="Unassembled WGS sequence"/>
</dbReference>
<comment type="caution">
    <text evidence="1">The sequence shown here is derived from an EMBL/GenBank/DDBJ whole genome shotgun (WGS) entry which is preliminary data.</text>
</comment>
<proteinExistence type="predicted"/>